<comment type="cofactor">
    <cofactor evidence="14 16">
        <name>Zn(2+)</name>
        <dbReference type="ChEBI" id="CHEBI:29105"/>
    </cofactor>
    <text evidence="14 16">Binds 1 zinc ion per subunit.</text>
</comment>
<evidence type="ECO:0000256" key="11">
    <source>
        <dbReference type="ARBA" id="ARBA00022833"/>
    </source>
</evidence>
<evidence type="ECO:0000256" key="15">
    <source>
        <dbReference type="PIRSR" id="PIRSR007828-1"/>
    </source>
</evidence>
<dbReference type="PANTHER" id="PTHR23422:SF11">
    <property type="entry name" value="DIPEPTIDYL PEPTIDASE 3"/>
    <property type="match status" value="1"/>
</dbReference>
<dbReference type="FunFam" id="3.30.540.30:FF:000002">
    <property type="entry name" value="Dipeptidyl peptidase 3"/>
    <property type="match status" value="1"/>
</dbReference>
<comment type="catalytic activity">
    <reaction evidence="1 14">
        <text>Release of an N-terminal dipeptide from a peptide comprising four or more residues, with broad specificity. Also acts on dipeptidyl 2-naphthylamides.</text>
        <dbReference type="EC" id="3.4.14.4"/>
    </reaction>
</comment>
<name>A0A914E4I0_9BILA</name>
<comment type="subcellular location">
    <subcellularLocation>
        <location evidence="2">Cytoplasm</location>
    </subcellularLocation>
</comment>
<dbReference type="Proteomes" id="UP000887540">
    <property type="component" value="Unplaced"/>
</dbReference>
<sequence>MAPIVDKKLYVLQNDTPVVPLDCKKAFEMLTPREKSYAHHIARASFEGGLITFCQVSPEAPAIFAILHRVFYSEPIDALKQKAKDLGWSDEEFTSLLVYAAGFYADHGNYKGFGDSKIIPNVDQAKLRQLFEKSVAFEKEPTLLKLYNKIEHRIFSLEPKHLSLGFPEEGVTTYFSSNVTKDDAELVRSFLKENNLEGWNTRLEKRQEGTKTIFIIRLASIPQAQNEIFTKEFEGATFIVKNGDYGHILENVIPELAKAKDFVANENQLHMIEKYIEHFTTGDINAHKDGSRYWIKDINPAIESYIGFIENYRDPDGFRSEFEGFVTAVNKETSQKFQVLVERAEELIQRLPWGAGYEKDKFLKPDFTSLDVIGFAGSGLPAGINIPNYDEIRQNEGFKNVSLGNVIAAIPKQKVEFLSAEDEELFKKYYVESFEVQVGLHELLGHGSGKLLMRDEDGKLNFDKENVKDMLTGGEITSWYEKGETWGSKFGQLSSAYEECRAEAVGYFLSCYEDILKIFGHEGEVAQTVKYVNWLNEIRAGLVGLEYYLLDSEKWGQAHCCARYVLLRVAMAAGQGFVTIEEVTGEDGKPDLKFRLDRTKIDSVGKPAIGEFLKQLQYYKATANAVEGTKFYNQWAAVGPEQKRWREIVVARRKPRRVYVQPNTVLEANGEVSLKNYQENYEGMIQSFVERYNKESIDAMLKVWENDLPMFDL</sequence>
<keyword evidence="8 14" id="KW-0645">Protease</keyword>
<evidence type="ECO:0000313" key="17">
    <source>
        <dbReference type="Proteomes" id="UP000887540"/>
    </source>
</evidence>
<dbReference type="FunFam" id="3.30.540.30:FF:000003">
    <property type="entry name" value="Dipeptidyl peptidase 3"/>
    <property type="match status" value="1"/>
</dbReference>
<dbReference type="InterPro" id="IPR039461">
    <property type="entry name" value="Peptidase_M49"/>
</dbReference>
<evidence type="ECO:0000256" key="8">
    <source>
        <dbReference type="ARBA" id="ARBA00022670"/>
    </source>
</evidence>
<evidence type="ECO:0000256" key="1">
    <source>
        <dbReference type="ARBA" id="ARBA00001336"/>
    </source>
</evidence>
<dbReference type="GO" id="GO:0008235">
    <property type="term" value="F:metalloexopeptidase activity"/>
    <property type="evidence" value="ECO:0007669"/>
    <property type="project" value="InterPro"/>
</dbReference>
<dbReference type="Gene3D" id="3.30.540.30">
    <property type="match status" value="3"/>
</dbReference>
<evidence type="ECO:0000256" key="7">
    <source>
        <dbReference type="ARBA" id="ARBA00022490"/>
    </source>
</evidence>
<dbReference type="InterPro" id="IPR005317">
    <property type="entry name" value="Dipeptidyl-peptase3"/>
</dbReference>
<dbReference type="GO" id="GO:0008239">
    <property type="term" value="F:dipeptidyl-peptidase activity"/>
    <property type="evidence" value="ECO:0007669"/>
    <property type="project" value="UniProtKB-UniRule"/>
</dbReference>
<keyword evidence="7 14" id="KW-0963">Cytoplasm</keyword>
<keyword evidence="17" id="KW-1185">Reference proteome</keyword>
<accession>A0A914E4I0</accession>
<keyword evidence="6 14" id="KW-0031">Aminopeptidase</keyword>
<dbReference type="EC" id="3.4.14.4" evidence="4 14"/>
<dbReference type="WBParaSite" id="ACRNAN_scaffold5557.g31407.t1">
    <property type="protein sequence ID" value="ACRNAN_scaffold5557.g31407.t1"/>
    <property type="gene ID" value="ACRNAN_scaffold5557.g31407"/>
</dbReference>
<dbReference type="AlphaFoldDB" id="A0A914E4I0"/>
<evidence type="ECO:0000313" key="18">
    <source>
        <dbReference type="WBParaSite" id="ACRNAN_scaffold5557.g31407.t1"/>
    </source>
</evidence>
<feature type="binding site" evidence="16">
    <location>
        <position position="441"/>
    </location>
    <ligand>
        <name>Zn(2+)</name>
        <dbReference type="ChEBI" id="CHEBI:29105"/>
        <note>catalytic</note>
    </ligand>
</feature>
<evidence type="ECO:0000256" key="6">
    <source>
        <dbReference type="ARBA" id="ARBA00022438"/>
    </source>
</evidence>
<keyword evidence="10 14" id="KW-0378">Hydrolase</keyword>
<comment type="similarity">
    <text evidence="3 14">Belongs to the peptidase M49 family.</text>
</comment>
<keyword evidence="13 14" id="KW-0482">Metalloprotease</keyword>
<evidence type="ECO:0000256" key="5">
    <source>
        <dbReference type="ARBA" id="ARBA00014713"/>
    </source>
</evidence>
<evidence type="ECO:0000256" key="14">
    <source>
        <dbReference type="PIRNR" id="PIRNR007828"/>
    </source>
</evidence>
<evidence type="ECO:0000256" key="2">
    <source>
        <dbReference type="ARBA" id="ARBA00004496"/>
    </source>
</evidence>
<evidence type="ECO:0000256" key="16">
    <source>
        <dbReference type="PIRSR" id="PIRSR007828-2"/>
    </source>
</evidence>
<proteinExistence type="inferred from homology"/>
<dbReference type="FunFam" id="3.30.540.30:FF:000001">
    <property type="entry name" value="Dipeptidyl peptidase 3"/>
    <property type="match status" value="1"/>
</dbReference>
<dbReference type="GO" id="GO:0006508">
    <property type="term" value="P:proteolysis"/>
    <property type="evidence" value="ECO:0007669"/>
    <property type="project" value="UniProtKB-KW"/>
</dbReference>
<dbReference type="Pfam" id="PF03571">
    <property type="entry name" value="Peptidase_M49"/>
    <property type="match status" value="1"/>
</dbReference>
<evidence type="ECO:0000256" key="9">
    <source>
        <dbReference type="ARBA" id="ARBA00022723"/>
    </source>
</evidence>
<dbReference type="PIRSF" id="PIRSF007828">
    <property type="entry name" value="Dipeptidyl-peptidase_III"/>
    <property type="match status" value="1"/>
</dbReference>
<evidence type="ECO:0000256" key="3">
    <source>
        <dbReference type="ARBA" id="ARBA00010200"/>
    </source>
</evidence>
<dbReference type="GO" id="GO:0004177">
    <property type="term" value="F:aminopeptidase activity"/>
    <property type="evidence" value="ECO:0007669"/>
    <property type="project" value="UniProtKB-KW"/>
</dbReference>
<feature type="active site" evidence="15">
    <location>
        <position position="442"/>
    </location>
</feature>
<keyword evidence="11 14" id="KW-0862">Zinc</keyword>
<protein>
    <recommendedName>
        <fullName evidence="5 14">Dipeptidyl peptidase 3</fullName>
        <ecNumber evidence="4 14">3.4.14.4</ecNumber>
    </recommendedName>
    <alternativeName>
        <fullName evidence="14">Dipeptidyl aminopeptidase III</fullName>
    </alternativeName>
    <alternativeName>
        <fullName evidence="14">Dipeptidyl peptidase III</fullName>
    </alternativeName>
</protein>
<feature type="binding site" evidence="16">
    <location>
        <position position="446"/>
    </location>
    <ligand>
        <name>Zn(2+)</name>
        <dbReference type="ChEBI" id="CHEBI:29105"/>
        <note>catalytic</note>
    </ligand>
</feature>
<organism evidence="17 18">
    <name type="scientific">Acrobeloides nanus</name>
    <dbReference type="NCBI Taxonomy" id="290746"/>
    <lineage>
        <taxon>Eukaryota</taxon>
        <taxon>Metazoa</taxon>
        <taxon>Ecdysozoa</taxon>
        <taxon>Nematoda</taxon>
        <taxon>Chromadorea</taxon>
        <taxon>Rhabditida</taxon>
        <taxon>Tylenchina</taxon>
        <taxon>Cephalobomorpha</taxon>
        <taxon>Cephaloboidea</taxon>
        <taxon>Cephalobidae</taxon>
        <taxon>Acrobeloides</taxon>
    </lineage>
</organism>
<evidence type="ECO:0000256" key="10">
    <source>
        <dbReference type="ARBA" id="ARBA00022801"/>
    </source>
</evidence>
<evidence type="ECO:0000256" key="13">
    <source>
        <dbReference type="ARBA" id="ARBA00023049"/>
    </source>
</evidence>
<dbReference type="PANTHER" id="PTHR23422">
    <property type="entry name" value="DIPEPTIDYL PEPTIDASE III-RELATED"/>
    <property type="match status" value="1"/>
</dbReference>
<evidence type="ECO:0000256" key="4">
    <source>
        <dbReference type="ARBA" id="ARBA00012063"/>
    </source>
</evidence>
<reference evidence="18" key="1">
    <citation type="submission" date="2022-11" db="UniProtKB">
        <authorList>
            <consortium name="WormBaseParasite"/>
        </authorList>
    </citation>
    <scope>IDENTIFICATION</scope>
</reference>
<keyword evidence="12" id="KW-0007">Acetylation</keyword>
<evidence type="ECO:0000256" key="12">
    <source>
        <dbReference type="ARBA" id="ARBA00022990"/>
    </source>
</evidence>
<dbReference type="GO" id="GO:0008270">
    <property type="term" value="F:zinc ion binding"/>
    <property type="evidence" value="ECO:0007669"/>
    <property type="project" value="UniProtKB-ARBA"/>
</dbReference>
<dbReference type="GO" id="GO:0005737">
    <property type="term" value="C:cytoplasm"/>
    <property type="evidence" value="ECO:0007669"/>
    <property type="project" value="UniProtKB-SubCell"/>
</dbReference>
<keyword evidence="9 14" id="KW-0479">Metal-binding</keyword>
<feature type="binding site" evidence="16">
    <location>
        <position position="499"/>
    </location>
    <ligand>
        <name>Zn(2+)</name>
        <dbReference type="ChEBI" id="CHEBI:29105"/>
        <note>catalytic</note>
    </ligand>
</feature>